<keyword evidence="1" id="KW-0472">Membrane</keyword>
<evidence type="ECO:0000256" key="1">
    <source>
        <dbReference type="SAM" id="Phobius"/>
    </source>
</evidence>
<dbReference type="EMBL" id="JAXOVC010000003">
    <property type="protein sequence ID" value="KAK4504474.1"/>
    <property type="molecule type" value="Genomic_DNA"/>
</dbReference>
<name>A0ABR0ESA5_ZASCE</name>
<feature type="transmembrane region" description="Helical" evidence="1">
    <location>
        <begin position="39"/>
        <end position="60"/>
    </location>
</feature>
<feature type="transmembrane region" description="Helical" evidence="1">
    <location>
        <begin position="141"/>
        <end position="161"/>
    </location>
</feature>
<accession>A0ABR0ESA5</accession>
<comment type="caution">
    <text evidence="2">The sequence shown here is derived from an EMBL/GenBank/DDBJ whole genome shotgun (WGS) entry which is preliminary data.</text>
</comment>
<reference evidence="2 3" key="1">
    <citation type="journal article" date="2023" name="G3 (Bethesda)">
        <title>A chromosome-level genome assembly of Zasmidium syzygii isolated from banana leaves.</title>
        <authorList>
            <person name="van Westerhoven A.C."/>
            <person name="Mehrabi R."/>
            <person name="Talebi R."/>
            <person name="Steentjes M.B.F."/>
            <person name="Corcolon B."/>
            <person name="Chong P.A."/>
            <person name="Kema G.H.J."/>
            <person name="Seidl M.F."/>
        </authorList>
    </citation>
    <scope>NUCLEOTIDE SEQUENCE [LARGE SCALE GENOMIC DNA]</scope>
    <source>
        <strain evidence="2 3">P124</strain>
    </source>
</reference>
<organism evidence="2 3">
    <name type="scientific">Zasmidium cellare</name>
    <name type="common">Wine cellar mold</name>
    <name type="synonym">Racodium cellare</name>
    <dbReference type="NCBI Taxonomy" id="395010"/>
    <lineage>
        <taxon>Eukaryota</taxon>
        <taxon>Fungi</taxon>
        <taxon>Dikarya</taxon>
        <taxon>Ascomycota</taxon>
        <taxon>Pezizomycotina</taxon>
        <taxon>Dothideomycetes</taxon>
        <taxon>Dothideomycetidae</taxon>
        <taxon>Mycosphaerellales</taxon>
        <taxon>Mycosphaerellaceae</taxon>
        <taxon>Zasmidium</taxon>
    </lineage>
</organism>
<sequence>MADLSLRPWMYFILPHQGSVGDCTAFVFLFGSINVQNTAWLTFCKVFSVIGCVLAFLLIWRFAWSAIVDSGLLKKFLDRRKHASLVEHPESGTRSTKANRVTDIIKLAALALVGIGSIVFVEEVIRINRIDLSEAPLDRSSQLIPLLVALFNLLPILWGLVKARFLEK</sequence>
<evidence type="ECO:0000313" key="2">
    <source>
        <dbReference type="EMBL" id="KAK4504474.1"/>
    </source>
</evidence>
<evidence type="ECO:0000313" key="3">
    <source>
        <dbReference type="Proteomes" id="UP001305779"/>
    </source>
</evidence>
<proteinExistence type="predicted"/>
<feature type="transmembrane region" description="Helical" evidence="1">
    <location>
        <begin position="104"/>
        <end position="121"/>
    </location>
</feature>
<keyword evidence="1" id="KW-0812">Transmembrane</keyword>
<dbReference type="Proteomes" id="UP001305779">
    <property type="component" value="Unassembled WGS sequence"/>
</dbReference>
<gene>
    <name evidence="2" type="ORF">PRZ48_005390</name>
</gene>
<keyword evidence="3" id="KW-1185">Reference proteome</keyword>
<protein>
    <submittedName>
        <fullName evidence="2">Uncharacterized protein</fullName>
    </submittedName>
</protein>
<keyword evidence="1" id="KW-1133">Transmembrane helix</keyword>